<dbReference type="AlphaFoldDB" id="A0AAV2FEP4"/>
<dbReference type="SUPFAM" id="SSF53098">
    <property type="entry name" value="Ribonuclease H-like"/>
    <property type="match status" value="1"/>
</dbReference>
<dbReference type="EMBL" id="OZ034819">
    <property type="protein sequence ID" value="CAL1396474.1"/>
    <property type="molecule type" value="Genomic_DNA"/>
</dbReference>
<proteinExistence type="predicted"/>
<name>A0AAV2FEP4_9ROSI</name>
<dbReference type="InterPro" id="IPR012337">
    <property type="entry name" value="RNaseH-like_sf"/>
</dbReference>
<dbReference type="CDD" id="cd06222">
    <property type="entry name" value="RNase_H_like"/>
    <property type="match status" value="1"/>
</dbReference>
<dbReference type="GO" id="GO:0003676">
    <property type="term" value="F:nucleic acid binding"/>
    <property type="evidence" value="ECO:0007669"/>
    <property type="project" value="InterPro"/>
</dbReference>
<accession>A0AAV2FEP4</accession>
<dbReference type="PANTHER" id="PTHR47723:SF21">
    <property type="entry name" value="POLYNUCLEOTIDYL TRANSFERASE, RIBONUCLEASE H-LIKE SUPERFAMILY PROTEIN"/>
    <property type="match status" value="1"/>
</dbReference>
<dbReference type="InterPro" id="IPR053151">
    <property type="entry name" value="RNase_H-like"/>
</dbReference>
<dbReference type="InterPro" id="IPR036397">
    <property type="entry name" value="RNaseH_sf"/>
</dbReference>
<sequence length="179" mass="20459">MRSQAEPKEEDQRWKPPTAGAVKINVDAACFDGQGTGWGVVARDQNGHFPFGAVKRSRIQWNPEEVEVLAVDFGLEMARRRGMGEVEMESDCQGIVQQLRREERRETEVGLMCEDVRIKAQALGLVRWYWEGRNKNRLAHKIAHLDCNWDSEEVWDDNPPQVLVPLLREDATGNFATID</sequence>
<organism evidence="2 3">
    <name type="scientific">Linum trigynum</name>
    <dbReference type="NCBI Taxonomy" id="586398"/>
    <lineage>
        <taxon>Eukaryota</taxon>
        <taxon>Viridiplantae</taxon>
        <taxon>Streptophyta</taxon>
        <taxon>Embryophyta</taxon>
        <taxon>Tracheophyta</taxon>
        <taxon>Spermatophyta</taxon>
        <taxon>Magnoliopsida</taxon>
        <taxon>eudicotyledons</taxon>
        <taxon>Gunneridae</taxon>
        <taxon>Pentapetalae</taxon>
        <taxon>rosids</taxon>
        <taxon>fabids</taxon>
        <taxon>Malpighiales</taxon>
        <taxon>Linaceae</taxon>
        <taxon>Linum</taxon>
    </lineage>
</organism>
<feature type="domain" description="RNase H type-1" evidence="1">
    <location>
        <begin position="25"/>
        <end position="144"/>
    </location>
</feature>
<dbReference type="InterPro" id="IPR002156">
    <property type="entry name" value="RNaseH_domain"/>
</dbReference>
<dbReference type="Gene3D" id="3.30.420.10">
    <property type="entry name" value="Ribonuclease H-like superfamily/Ribonuclease H"/>
    <property type="match status" value="1"/>
</dbReference>
<evidence type="ECO:0000259" key="1">
    <source>
        <dbReference type="Pfam" id="PF13456"/>
    </source>
</evidence>
<evidence type="ECO:0000313" key="2">
    <source>
        <dbReference type="EMBL" id="CAL1396474.1"/>
    </source>
</evidence>
<protein>
    <recommendedName>
        <fullName evidence="1">RNase H type-1 domain-containing protein</fullName>
    </recommendedName>
</protein>
<dbReference type="Proteomes" id="UP001497516">
    <property type="component" value="Chromosome 6"/>
</dbReference>
<dbReference type="GO" id="GO:0004523">
    <property type="term" value="F:RNA-DNA hybrid ribonuclease activity"/>
    <property type="evidence" value="ECO:0007669"/>
    <property type="project" value="InterPro"/>
</dbReference>
<gene>
    <name evidence="2" type="ORF">LTRI10_LOCUS36837</name>
</gene>
<dbReference type="Pfam" id="PF13456">
    <property type="entry name" value="RVT_3"/>
    <property type="match status" value="1"/>
</dbReference>
<dbReference type="InterPro" id="IPR044730">
    <property type="entry name" value="RNase_H-like_dom_plant"/>
</dbReference>
<dbReference type="PANTHER" id="PTHR47723">
    <property type="entry name" value="OS05G0353850 PROTEIN"/>
    <property type="match status" value="1"/>
</dbReference>
<reference evidence="2 3" key="1">
    <citation type="submission" date="2024-04" db="EMBL/GenBank/DDBJ databases">
        <authorList>
            <person name="Fracassetti M."/>
        </authorList>
    </citation>
    <scope>NUCLEOTIDE SEQUENCE [LARGE SCALE GENOMIC DNA]</scope>
</reference>
<keyword evidence="3" id="KW-1185">Reference proteome</keyword>
<evidence type="ECO:0000313" key="3">
    <source>
        <dbReference type="Proteomes" id="UP001497516"/>
    </source>
</evidence>